<reference evidence="2" key="2">
    <citation type="submission" date="2021-01" db="UniProtKB">
        <authorList>
            <consortium name="EnsemblPlants"/>
        </authorList>
    </citation>
    <scope>IDENTIFICATION</scope>
</reference>
<accession>A0A7N2LNF7</accession>
<feature type="region of interest" description="Disordered" evidence="1">
    <location>
        <begin position="57"/>
        <end position="93"/>
    </location>
</feature>
<evidence type="ECO:0000256" key="1">
    <source>
        <dbReference type="SAM" id="MobiDB-lite"/>
    </source>
</evidence>
<dbReference type="EMBL" id="LRBV02000005">
    <property type="status" value="NOT_ANNOTATED_CDS"/>
    <property type="molecule type" value="Genomic_DNA"/>
</dbReference>
<dbReference type="Gramene" id="QL05p024135:mrna">
    <property type="protein sequence ID" value="QL05p024135:mrna"/>
    <property type="gene ID" value="QL05p024135"/>
</dbReference>
<dbReference type="Proteomes" id="UP000594261">
    <property type="component" value="Chromosome 5"/>
</dbReference>
<evidence type="ECO:0000313" key="3">
    <source>
        <dbReference type="Proteomes" id="UP000594261"/>
    </source>
</evidence>
<proteinExistence type="predicted"/>
<dbReference type="AlphaFoldDB" id="A0A7N2LNF7"/>
<dbReference type="InParanoid" id="A0A7N2LNF7"/>
<organism evidence="2 3">
    <name type="scientific">Quercus lobata</name>
    <name type="common">Valley oak</name>
    <dbReference type="NCBI Taxonomy" id="97700"/>
    <lineage>
        <taxon>Eukaryota</taxon>
        <taxon>Viridiplantae</taxon>
        <taxon>Streptophyta</taxon>
        <taxon>Embryophyta</taxon>
        <taxon>Tracheophyta</taxon>
        <taxon>Spermatophyta</taxon>
        <taxon>Magnoliopsida</taxon>
        <taxon>eudicotyledons</taxon>
        <taxon>Gunneridae</taxon>
        <taxon>Pentapetalae</taxon>
        <taxon>rosids</taxon>
        <taxon>fabids</taxon>
        <taxon>Fagales</taxon>
        <taxon>Fagaceae</taxon>
        <taxon>Quercus</taxon>
    </lineage>
</organism>
<evidence type="ECO:0000313" key="2">
    <source>
        <dbReference type="EnsemblPlants" id="QL05p024135:mrna"/>
    </source>
</evidence>
<reference evidence="2 3" key="1">
    <citation type="journal article" date="2016" name="G3 (Bethesda)">
        <title>First Draft Assembly and Annotation of the Genome of a California Endemic Oak Quercus lobata Nee (Fagaceae).</title>
        <authorList>
            <person name="Sork V.L."/>
            <person name="Fitz-Gibbon S.T."/>
            <person name="Puiu D."/>
            <person name="Crepeau M."/>
            <person name="Gugger P.F."/>
            <person name="Sherman R."/>
            <person name="Stevens K."/>
            <person name="Langley C.H."/>
            <person name="Pellegrini M."/>
            <person name="Salzberg S.L."/>
        </authorList>
    </citation>
    <scope>NUCLEOTIDE SEQUENCE [LARGE SCALE GENOMIC DNA]</scope>
    <source>
        <strain evidence="2 3">cv. SW786</strain>
    </source>
</reference>
<keyword evidence="3" id="KW-1185">Reference proteome</keyword>
<name>A0A7N2LNF7_QUELO</name>
<sequence>MAMRYKTTISLFTIGERTILSLTPQGSVTDTTFKPPLRAPPTVRKRKQILAATMEEFTRQNQEMRQRLQQEDNRSETNRDDDGDVQKRRPDDKVQLTTFKAGLKSREFVVSLAKNPLKTMAEMILKAQKYMNAENTLVAIEGEEKPKEKKKENEDERRGRKRNWADCHNIEGNRRYQ</sequence>
<protein>
    <submittedName>
        <fullName evidence="2">Uncharacterized protein</fullName>
    </submittedName>
</protein>
<dbReference type="EnsemblPlants" id="QL05p024135:mrna">
    <property type="protein sequence ID" value="QL05p024135:mrna"/>
    <property type="gene ID" value="QL05p024135"/>
</dbReference>
<feature type="compositionally biased region" description="Basic and acidic residues" evidence="1">
    <location>
        <begin position="142"/>
        <end position="177"/>
    </location>
</feature>
<feature type="region of interest" description="Disordered" evidence="1">
    <location>
        <begin position="140"/>
        <end position="177"/>
    </location>
</feature>